<gene>
    <name evidence="2" type="ORF">PLICRDRAFT_58180</name>
</gene>
<reference evidence="2 3" key="1">
    <citation type="submission" date="2014-06" db="EMBL/GenBank/DDBJ databases">
        <title>Evolutionary Origins and Diversification of the Mycorrhizal Mutualists.</title>
        <authorList>
            <consortium name="DOE Joint Genome Institute"/>
            <consortium name="Mycorrhizal Genomics Consortium"/>
            <person name="Kohler A."/>
            <person name="Kuo A."/>
            <person name="Nagy L.G."/>
            <person name="Floudas D."/>
            <person name="Copeland A."/>
            <person name="Barry K.W."/>
            <person name="Cichocki N."/>
            <person name="Veneault-Fourrey C."/>
            <person name="LaButti K."/>
            <person name="Lindquist E.A."/>
            <person name="Lipzen A."/>
            <person name="Lundell T."/>
            <person name="Morin E."/>
            <person name="Murat C."/>
            <person name="Riley R."/>
            <person name="Ohm R."/>
            <person name="Sun H."/>
            <person name="Tunlid A."/>
            <person name="Henrissat B."/>
            <person name="Grigoriev I.V."/>
            <person name="Hibbett D.S."/>
            <person name="Martin F."/>
        </authorList>
    </citation>
    <scope>NUCLEOTIDE SEQUENCE [LARGE SCALE GENOMIC DNA]</scope>
    <source>
        <strain evidence="2 3">FD-325 SS-3</strain>
    </source>
</reference>
<dbReference type="InterPro" id="IPR008808">
    <property type="entry name" value="Powdery_mildew-R_dom"/>
</dbReference>
<proteinExistence type="predicted"/>
<organism evidence="2 3">
    <name type="scientific">Plicaturopsis crispa FD-325 SS-3</name>
    <dbReference type="NCBI Taxonomy" id="944288"/>
    <lineage>
        <taxon>Eukaryota</taxon>
        <taxon>Fungi</taxon>
        <taxon>Dikarya</taxon>
        <taxon>Basidiomycota</taxon>
        <taxon>Agaricomycotina</taxon>
        <taxon>Agaricomycetes</taxon>
        <taxon>Agaricomycetidae</taxon>
        <taxon>Amylocorticiales</taxon>
        <taxon>Amylocorticiaceae</taxon>
        <taxon>Plicatura</taxon>
        <taxon>Plicaturopsis crispa</taxon>
    </lineage>
</organism>
<dbReference type="Proteomes" id="UP000053263">
    <property type="component" value="Unassembled WGS sequence"/>
</dbReference>
<name>A0A0C9SKG8_PLICR</name>
<keyword evidence="3" id="KW-1185">Reference proteome</keyword>
<sequence length="339" mass="39085">MAMLRVVRVLQRRVPNAPSATDTLYSAIPVLKTVKAAADIANVSILGNVASALLVCIETAKDARANKEDALELVAHIVRLVLPTINWIKDMEFPTSAVAEGLLHDLKDLIPVFTQVSVEMSKITRRNLLFRSFLSLADKEKIQQQRRFLDNKLQEFTYKSDMRIQSLVMDLKKIVSDIDSRQIVTRDIVREDYTIVKQEDVDLLEEDRAWHLKKGRVLRAQFQPDKKPLRVFAYKQGISTEEFLAEVHRYRFFFHANISQFRGASSPTSPSKFVVFDDHPYVVREVLRPGNPCKLSIRERVRLALQAVTYLLWHMWADRLIRCVVDHRSLLSVSLYARQ</sequence>
<dbReference type="HOGENOM" id="CLU_826722_0_0_1"/>
<dbReference type="CDD" id="cd21037">
    <property type="entry name" value="MLKL_NTD"/>
    <property type="match status" value="1"/>
</dbReference>
<evidence type="ECO:0000259" key="1">
    <source>
        <dbReference type="PROSITE" id="PS51153"/>
    </source>
</evidence>
<dbReference type="InterPro" id="IPR059179">
    <property type="entry name" value="MLKL-like_MCAfunc"/>
</dbReference>
<protein>
    <recommendedName>
        <fullName evidence="1">RPW8 domain-containing protein</fullName>
    </recommendedName>
</protein>
<dbReference type="PROSITE" id="PS51153">
    <property type="entry name" value="RPW8"/>
    <property type="match status" value="1"/>
</dbReference>
<evidence type="ECO:0000313" key="3">
    <source>
        <dbReference type="Proteomes" id="UP000053263"/>
    </source>
</evidence>
<feature type="domain" description="RPW8" evidence="1">
    <location>
        <begin position="35"/>
        <end position="187"/>
    </location>
</feature>
<dbReference type="EMBL" id="KN832574">
    <property type="protein sequence ID" value="KII83711.1"/>
    <property type="molecule type" value="Genomic_DNA"/>
</dbReference>
<evidence type="ECO:0000313" key="2">
    <source>
        <dbReference type="EMBL" id="KII83711.1"/>
    </source>
</evidence>
<dbReference type="AlphaFoldDB" id="A0A0C9SKG8"/>
<accession>A0A0C9SKG8</accession>